<proteinExistence type="predicted"/>
<accession>X1HKQ6</accession>
<dbReference type="EMBL" id="BARU01023826">
    <property type="protein sequence ID" value="GAH57635.1"/>
    <property type="molecule type" value="Genomic_DNA"/>
</dbReference>
<sequence>MNYINHYVNKIICGNALEVLKKIPGESINCCVCSPPFWGLRDYGVEPVIWDGDKNCKHSWGNKTITLKHKSGETNPGKESWFKDRGASDDKGNCFCLKCGAWCGSLGLEPTFGLYIKHLCDIFDGVKRVLRKDGTCWINLGDSY</sequence>
<protein>
    <recommendedName>
        <fullName evidence="2">DNA methylase N-4/N-6 domain-containing protein</fullName>
    </recommendedName>
</protein>
<reference evidence="1" key="1">
    <citation type="journal article" date="2014" name="Front. Microbiol.">
        <title>High frequency of phylogenetically diverse reductive dehalogenase-homologous genes in deep subseafloor sedimentary metagenomes.</title>
        <authorList>
            <person name="Kawai M."/>
            <person name="Futagami T."/>
            <person name="Toyoda A."/>
            <person name="Takaki Y."/>
            <person name="Nishi S."/>
            <person name="Hori S."/>
            <person name="Arai W."/>
            <person name="Tsubouchi T."/>
            <person name="Morono Y."/>
            <person name="Uchiyama I."/>
            <person name="Ito T."/>
            <person name="Fujiyama A."/>
            <person name="Inagaki F."/>
            <person name="Takami H."/>
        </authorList>
    </citation>
    <scope>NUCLEOTIDE SEQUENCE</scope>
    <source>
        <strain evidence="1">Expedition CK06-06</strain>
    </source>
</reference>
<comment type="caution">
    <text evidence="1">The sequence shown here is derived from an EMBL/GenBank/DDBJ whole genome shotgun (WGS) entry which is preliminary data.</text>
</comment>
<evidence type="ECO:0000313" key="1">
    <source>
        <dbReference type="EMBL" id="GAH57635.1"/>
    </source>
</evidence>
<dbReference type="Gene3D" id="3.40.50.150">
    <property type="entry name" value="Vaccinia Virus protein VP39"/>
    <property type="match status" value="1"/>
</dbReference>
<dbReference type="InterPro" id="IPR029063">
    <property type="entry name" value="SAM-dependent_MTases_sf"/>
</dbReference>
<gene>
    <name evidence="1" type="ORF">S03H2_38621</name>
</gene>
<organism evidence="1">
    <name type="scientific">marine sediment metagenome</name>
    <dbReference type="NCBI Taxonomy" id="412755"/>
    <lineage>
        <taxon>unclassified sequences</taxon>
        <taxon>metagenomes</taxon>
        <taxon>ecological metagenomes</taxon>
    </lineage>
</organism>
<evidence type="ECO:0008006" key="2">
    <source>
        <dbReference type="Google" id="ProtNLM"/>
    </source>
</evidence>
<feature type="non-terminal residue" evidence="1">
    <location>
        <position position="144"/>
    </location>
</feature>
<dbReference type="SUPFAM" id="SSF53335">
    <property type="entry name" value="S-adenosyl-L-methionine-dependent methyltransferases"/>
    <property type="match status" value="1"/>
</dbReference>
<dbReference type="AlphaFoldDB" id="X1HKQ6"/>
<name>X1HKQ6_9ZZZZ</name>